<organism evidence="2 3">
    <name type="scientific">Amycolatopsis sacchari</name>
    <dbReference type="NCBI Taxonomy" id="115433"/>
    <lineage>
        <taxon>Bacteria</taxon>
        <taxon>Bacillati</taxon>
        <taxon>Actinomycetota</taxon>
        <taxon>Actinomycetes</taxon>
        <taxon>Pseudonocardiales</taxon>
        <taxon>Pseudonocardiaceae</taxon>
        <taxon>Amycolatopsis</taxon>
    </lineage>
</organism>
<proteinExistence type="predicted"/>
<sequence length="62" mass="6595">MLAQIQTLLLIARAQTQRLKADERGSTAEEVIRIAVLAAAALTVLGIIVAKIIAKAQSIDLQ</sequence>
<evidence type="ECO:0000313" key="3">
    <source>
        <dbReference type="Proteomes" id="UP000199025"/>
    </source>
</evidence>
<keyword evidence="1" id="KW-0472">Membrane</keyword>
<feature type="transmembrane region" description="Helical" evidence="1">
    <location>
        <begin position="32"/>
        <end position="54"/>
    </location>
</feature>
<keyword evidence="1" id="KW-1133">Transmembrane helix</keyword>
<protein>
    <submittedName>
        <fullName evidence="2">Uncharacterized protein</fullName>
    </submittedName>
</protein>
<accession>A0A1I4AC60</accession>
<name>A0A1I4AC60_9PSEU</name>
<dbReference type="RefSeq" id="WP_091514068.1">
    <property type="nucleotide sequence ID" value="NZ_CBDQZW010000062.1"/>
</dbReference>
<keyword evidence="3" id="KW-1185">Reference proteome</keyword>
<keyword evidence="1" id="KW-0812">Transmembrane</keyword>
<evidence type="ECO:0000313" key="2">
    <source>
        <dbReference type="EMBL" id="SFK53687.1"/>
    </source>
</evidence>
<dbReference type="EMBL" id="FORP01000023">
    <property type="protein sequence ID" value="SFK53687.1"/>
    <property type="molecule type" value="Genomic_DNA"/>
</dbReference>
<dbReference type="Proteomes" id="UP000199025">
    <property type="component" value="Unassembled WGS sequence"/>
</dbReference>
<reference evidence="2 3" key="1">
    <citation type="submission" date="2016-10" db="EMBL/GenBank/DDBJ databases">
        <authorList>
            <person name="de Groot N.N."/>
        </authorList>
    </citation>
    <scope>NUCLEOTIDE SEQUENCE [LARGE SCALE GENOMIC DNA]</scope>
    <source>
        <strain evidence="2 3">DSM 44468</strain>
    </source>
</reference>
<dbReference type="AlphaFoldDB" id="A0A1I4AC60"/>
<dbReference type="STRING" id="115433.SAMN05421835_123113"/>
<gene>
    <name evidence="2" type="ORF">SAMN05421835_123113</name>
</gene>
<evidence type="ECO:0000256" key="1">
    <source>
        <dbReference type="SAM" id="Phobius"/>
    </source>
</evidence>